<keyword evidence="3" id="KW-1185">Reference proteome</keyword>
<dbReference type="EMBL" id="JBHLZP010000263">
    <property type="protein sequence ID" value="MFB9836260.1"/>
    <property type="molecule type" value="Genomic_DNA"/>
</dbReference>
<comment type="caution">
    <text evidence="2">The sequence shown here is derived from an EMBL/GenBank/DDBJ whole genome shotgun (WGS) entry which is preliminary data.</text>
</comment>
<evidence type="ECO:0000313" key="2">
    <source>
        <dbReference type="EMBL" id="MFB9836260.1"/>
    </source>
</evidence>
<organism evidence="2 3">
    <name type="scientific">Actinoallomurus acaciae</name>
    <dbReference type="NCBI Taxonomy" id="502577"/>
    <lineage>
        <taxon>Bacteria</taxon>
        <taxon>Bacillati</taxon>
        <taxon>Actinomycetota</taxon>
        <taxon>Actinomycetes</taxon>
        <taxon>Streptosporangiales</taxon>
        <taxon>Thermomonosporaceae</taxon>
        <taxon>Actinoallomurus</taxon>
    </lineage>
</organism>
<evidence type="ECO:0000313" key="3">
    <source>
        <dbReference type="Proteomes" id="UP001589627"/>
    </source>
</evidence>
<feature type="compositionally biased region" description="Basic and acidic residues" evidence="1">
    <location>
        <begin position="32"/>
        <end position="47"/>
    </location>
</feature>
<sequence>MTERSEGAGNAVTSPGDPMGATRRYLSLLGLPERDPGAPPESDRRFPDGGQYRVEIPSVEGPRALRAVVEAAREHGVRVHRISQGSGIMLQTDAEIREMIALGAEHDIEICLFVGPRASWDVGVQVTASSGAVASGSLRGADQLVYGIEDVVRAVGLGLRSVLVADVGQLWVLGRMKSTGDLPPDLILKSSVSLPAANPATARLLEDLGVTTVNLPVDLTLAQVAAIRAAVDVPLDLYVEGADDFGGTVRYYEVPEIVRVAAPVHLKFTVRNAPGIYPSGRHLEPVAVATAQERVRRAAIGVAMLRRYRPDAVESTSSRLLSADP</sequence>
<dbReference type="Proteomes" id="UP001589627">
    <property type="component" value="Unassembled WGS sequence"/>
</dbReference>
<protein>
    <submittedName>
        <fullName evidence="2">U32 family peptidase</fullName>
    </submittedName>
</protein>
<evidence type="ECO:0000256" key="1">
    <source>
        <dbReference type="SAM" id="MobiDB-lite"/>
    </source>
</evidence>
<reference evidence="2 3" key="1">
    <citation type="submission" date="2024-09" db="EMBL/GenBank/DDBJ databases">
        <authorList>
            <person name="Sun Q."/>
            <person name="Mori K."/>
        </authorList>
    </citation>
    <scope>NUCLEOTIDE SEQUENCE [LARGE SCALE GENOMIC DNA]</scope>
    <source>
        <strain evidence="2 3">TBRC 0563</strain>
    </source>
</reference>
<feature type="region of interest" description="Disordered" evidence="1">
    <location>
        <begin position="30"/>
        <end position="49"/>
    </location>
</feature>
<feature type="region of interest" description="Disordered" evidence="1">
    <location>
        <begin position="1"/>
        <end position="22"/>
    </location>
</feature>
<accession>A0ABV5YMH2</accession>
<dbReference type="InterPro" id="IPR001539">
    <property type="entry name" value="Peptidase_U32"/>
</dbReference>
<dbReference type="Pfam" id="PF01136">
    <property type="entry name" value="Peptidase_U32"/>
    <property type="match status" value="1"/>
</dbReference>
<name>A0ABV5YMH2_9ACTN</name>
<proteinExistence type="predicted"/>
<dbReference type="RefSeq" id="WP_378208956.1">
    <property type="nucleotide sequence ID" value="NZ_JBHLZP010000263.1"/>
</dbReference>
<gene>
    <name evidence="2" type="ORF">ACFFNX_29220</name>
</gene>